<dbReference type="RefSeq" id="WP_115102818.1">
    <property type="nucleotide sequence ID" value="NZ_QHKS01000012.1"/>
</dbReference>
<evidence type="ECO:0000313" key="1">
    <source>
        <dbReference type="EMBL" id="RDK01034.1"/>
    </source>
</evidence>
<name>A0A370N5Y3_9BURK</name>
<sequence length="73" mass="8670">MICTDIEDNLRDLERFISRVVPNKAVPLARWRERLEVLLERDGLIPLERQQLTVIIERIIELQRETGALRYNA</sequence>
<dbReference type="EMBL" id="QHKS01000012">
    <property type="protein sequence ID" value="RDK01034.1"/>
    <property type="molecule type" value="Genomic_DNA"/>
</dbReference>
<reference evidence="2" key="1">
    <citation type="submission" date="2018-05" db="EMBL/GenBank/DDBJ databases">
        <authorList>
            <person name="Feng T."/>
        </authorList>
    </citation>
    <scope>NUCLEOTIDE SEQUENCE [LARGE SCALE GENOMIC DNA]</scope>
    <source>
        <strain evidence="2">S27</strain>
    </source>
</reference>
<organism evidence="1 2">
    <name type="scientific">Paraburkholderia lacunae</name>
    <dbReference type="NCBI Taxonomy" id="2211104"/>
    <lineage>
        <taxon>Bacteria</taxon>
        <taxon>Pseudomonadati</taxon>
        <taxon>Pseudomonadota</taxon>
        <taxon>Betaproteobacteria</taxon>
        <taxon>Burkholderiales</taxon>
        <taxon>Burkholderiaceae</taxon>
        <taxon>Paraburkholderia</taxon>
    </lineage>
</organism>
<gene>
    <name evidence="1" type="ORF">DLM46_19685</name>
</gene>
<dbReference type="Proteomes" id="UP000254875">
    <property type="component" value="Unassembled WGS sequence"/>
</dbReference>
<proteinExistence type="predicted"/>
<dbReference type="AlphaFoldDB" id="A0A370N5Y3"/>
<evidence type="ECO:0000313" key="2">
    <source>
        <dbReference type="Proteomes" id="UP000254875"/>
    </source>
</evidence>
<protein>
    <submittedName>
        <fullName evidence="1">Uncharacterized protein</fullName>
    </submittedName>
</protein>
<keyword evidence="2" id="KW-1185">Reference proteome</keyword>
<accession>A0A370N5Y3</accession>
<comment type="caution">
    <text evidence="1">The sequence shown here is derived from an EMBL/GenBank/DDBJ whole genome shotgun (WGS) entry which is preliminary data.</text>
</comment>